<accession>A0AAV8ZKQ6</accession>
<keyword evidence="2" id="KW-1185">Reference proteome</keyword>
<name>A0AAV8ZKQ6_9CUCU</name>
<evidence type="ECO:0000313" key="2">
    <source>
        <dbReference type="Proteomes" id="UP001162156"/>
    </source>
</evidence>
<gene>
    <name evidence="1" type="ORF">NQ314_005113</name>
</gene>
<proteinExistence type="predicted"/>
<organism evidence="1 2">
    <name type="scientific">Rhamnusium bicolor</name>
    <dbReference type="NCBI Taxonomy" id="1586634"/>
    <lineage>
        <taxon>Eukaryota</taxon>
        <taxon>Metazoa</taxon>
        <taxon>Ecdysozoa</taxon>
        <taxon>Arthropoda</taxon>
        <taxon>Hexapoda</taxon>
        <taxon>Insecta</taxon>
        <taxon>Pterygota</taxon>
        <taxon>Neoptera</taxon>
        <taxon>Endopterygota</taxon>
        <taxon>Coleoptera</taxon>
        <taxon>Polyphaga</taxon>
        <taxon>Cucujiformia</taxon>
        <taxon>Chrysomeloidea</taxon>
        <taxon>Cerambycidae</taxon>
        <taxon>Lepturinae</taxon>
        <taxon>Rhagiini</taxon>
        <taxon>Rhamnusium</taxon>
    </lineage>
</organism>
<dbReference type="AlphaFoldDB" id="A0AAV8ZKQ6"/>
<protein>
    <submittedName>
        <fullName evidence="1">Uncharacterized protein</fullName>
    </submittedName>
</protein>
<evidence type="ECO:0000313" key="1">
    <source>
        <dbReference type="EMBL" id="KAJ8964117.1"/>
    </source>
</evidence>
<dbReference type="Proteomes" id="UP001162156">
    <property type="component" value="Unassembled WGS sequence"/>
</dbReference>
<sequence>MARRKNIPVSIRRRTTKKGRGLLNTLINKLPVELHIPGYRFCGPGTKLQKRLDRGDQGNNLLDEACKSRYSILKIQRYEHKKYCG</sequence>
<comment type="caution">
    <text evidence="1">The sequence shown here is derived from an EMBL/GenBank/DDBJ whole genome shotgun (WGS) entry which is preliminary data.</text>
</comment>
<reference evidence="1" key="1">
    <citation type="journal article" date="2023" name="Insect Mol. Biol.">
        <title>Genome sequencing provides insights into the evolution of gene families encoding plant cell wall-degrading enzymes in longhorned beetles.</title>
        <authorList>
            <person name="Shin N.R."/>
            <person name="Okamura Y."/>
            <person name="Kirsch R."/>
            <person name="Pauchet Y."/>
        </authorList>
    </citation>
    <scope>NUCLEOTIDE SEQUENCE</scope>
    <source>
        <strain evidence="1">RBIC_L_NR</strain>
    </source>
</reference>
<dbReference type="EMBL" id="JANEYF010001442">
    <property type="protein sequence ID" value="KAJ8964117.1"/>
    <property type="molecule type" value="Genomic_DNA"/>
</dbReference>